<dbReference type="Proteomes" id="UP001354649">
    <property type="component" value="Unassembled WGS sequence"/>
</dbReference>
<evidence type="ECO:0000313" key="1">
    <source>
        <dbReference type="EMBL" id="MEE4589434.1"/>
    </source>
</evidence>
<dbReference type="EMBL" id="JAZBJQ010000047">
    <property type="protein sequence ID" value="MEE4589434.1"/>
    <property type="molecule type" value="Genomic_DNA"/>
</dbReference>
<gene>
    <name evidence="1" type="ORF">V2K49_41540</name>
</gene>
<comment type="caution">
    <text evidence="1">The sequence shown here is derived from an EMBL/GenBank/DDBJ whole genome shotgun (WGS) entry which is preliminary data.</text>
</comment>
<dbReference type="AlphaFoldDB" id="A0ABD5JQP0"/>
<evidence type="ECO:0000313" key="2">
    <source>
        <dbReference type="Proteomes" id="UP001354649"/>
    </source>
</evidence>
<accession>A0ABD5JQP0</accession>
<proteinExistence type="predicted"/>
<dbReference type="RefSeq" id="WP_156107714.1">
    <property type="nucleotide sequence ID" value="NZ_CP127865.1"/>
</dbReference>
<protein>
    <submittedName>
        <fullName evidence="1">Uncharacterized protein</fullName>
    </submittedName>
</protein>
<name>A0ABD5JQP0_9ACTN</name>
<reference evidence="1 2" key="1">
    <citation type="submission" date="2023-11" db="EMBL/GenBank/DDBJ databases">
        <title>30 novel species of actinomycetes from the DSMZ collection.</title>
        <authorList>
            <person name="Nouioui I."/>
        </authorList>
    </citation>
    <scope>NUCLEOTIDE SEQUENCE [LARGE SCALE GENOMIC DNA]</scope>
    <source>
        <strain evidence="1 2">DSM 41602</strain>
    </source>
</reference>
<sequence length="49" mass="5416">MVMLSIQRCGMSLAQQTLSGWSTVVEKTKVRVPLSASTMPKKAVIFVFE</sequence>
<organism evidence="1 2">
    <name type="scientific">Streptomyces antimycoticus</name>
    <dbReference type="NCBI Taxonomy" id="68175"/>
    <lineage>
        <taxon>Bacteria</taxon>
        <taxon>Bacillati</taxon>
        <taxon>Actinomycetota</taxon>
        <taxon>Actinomycetes</taxon>
        <taxon>Kitasatosporales</taxon>
        <taxon>Streptomycetaceae</taxon>
        <taxon>Streptomyces</taxon>
        <taxon>Streptomyces violaceusniger group</taxon>
    </lineage>
</organism>